<evidence type="ECO:0000313" key="3">
    <source>
        <dbReference type="Proteomes" id="UP001630127"/>
    </source>
</evidence>
<dbReference type="PANTHER" id="PTHR35480">
    <property type="entry name" value="MATERNAL EFFECT EMBRYO ARREST 22"/>
    <property type="match status" value="1"/>
</dbReference>
<evidence type="ECO:0000256" key="1">
    <source>
        <dbReference type="SAM" id="MobiDB-lite"/>
    </source>
</evidence>
<name>A0ABD2ZTZ2_9GENT</name>
<keyword evidence="3" id="KW-1185">Reference proteome</keyword>
<accession>A0ABD2ZTZ2</accession>
<evidence type="ECO:0000313" key="2">
    <source>
        <dbReference type="EMBL" id="KAL3522894.1"/>
    </source>
</evidence>
<comment type="caution">
    <text evidence="2">The sequence shown here is derived from an EMBL/GenBank/DDBJ whole genome shotgun (WGS) entry which is preliminary data.</text>
</comment>
<sequence length="779" mass="86676">MLDGESLKSFPEERLLLQGNMYNNPVRPHKKKKASNGHNVVVHHLYNSSEPKTKAGTLGAEGSDVCKHASLNEFNQIQTAQVLKDGMNGLLGSNLHQPGDSEEVFGHDYMKLVELDNNNMDESRFRQAMEKPISPLSPSLCNIDFTSSVKSETEIATSRPLADESLYKGFSKAEDNMIPSCSLDVINLEIDSNERSLKNLGDSKIMLFGITKRLNDNCESLGNNGSDDSDLICASAASVERQNSSMLSAEPRNEDLEIPYERRSDRSNGFPKYCALLSNNSDSNTIYKIFRVCSDCMSQCSSNSSLKFFIQNILLSLRKADDLSAEEQVSAFFSLLLHYISEITNGDLEKYAECDSLQFINSFSQQMCAVLNDVDTRRIFLESCDMCDLVVLIEDFLLNSRILVYDDVSHELTFECDSRRKVVLDGNCIFWSSQAASINLVSAGALLLGSICAAVDQIGFVFEVSCNIFSLKTIDSLLLLRLLHIFAYTCGSKFFILEDYGLEMSVLKCLVVLLERQNFAMDCFSSVPTVLPTSMKISACRTCPFSNGAGSVDFIVSVLLEKLQNYALFCAGRQDPGDTSHSSHHLSEVHEMRTEDDQHHGEAVPPNFVSDQYLCYFIDILSLVELVASFMNWDWTFGNVVSRLFQMLDSCVQDDFFPAIITLLGQLGRLGVDAKGYGDSGVQRVREWLSAFVSKSTFSNFGFPIQFACVCALVGLISRSFEEVVKTNFDIAVAGSQSIAMDCVRKWFSSLTNEQQSTFRSLQSSKYISTRGKNLTIAV</sequence>
<reference evidence="2 3" key="1">
    <citation type="submission" date="2024-11" db="EMBL/GenBank/DDBJ databases">
        <title>A near-complete genome assembly of Cinchona calisaya.</title>
        <authorList>
            <person name="Lian D.C."/>
            <person name="Zhao X.W."/>
            <person name="Wei L."/>
        </authorList>
    </citation>
    <scope>NUCLEOTIDE SEQUENCE [LARGE SCALE GENOMIC DNA]</scope>
    <source>
        <tissue evidence="2">Nenye</tissue>
    </source>
</reference>
<dbReference type="AlphaFoldDB" id="A0ABD2ZTZ2"/>
<gene>
    <name evidence="2" type="ORF">ACH5RR_015728</name>
</gene>
<proteinExistence type="predicted"/>
<dbReference type="EMBL" id="JBJUIK010000007">
    <property type="protein sequence ID" value="KAL3522894.1"/>
    <property type="molecule type" value="Genomic_DNA"/>
</dbReference>
<protein>
    <submittedName>
        <fullName evidence="2">Uncharacterized protein</fullName>
    </submittedName>
</protein>
<organism evidence="2 3">
    <name type="scientific">Cinchona calisaya</name>
    <dbReference type="NCBI Taxonomy" id="153742"/>
    <lineage>
        <taxon>Eukaryota</taxon>
        <taxon>Viridiplantae</taxon>
        <taxon>Streptophyta</taxon>
        <taxon>Embryophyta</taxon>
        <taxon>Tracheophyta</taxon>
        <taxon>Spermatophyta</taxon>
        <taxon>Magnoliopsida</taxon>
        <taxon>eudicotyledons</taxon>
        <taxon>Gunneridae</taxon>
        <taxon>Pentapetalae</taxon>
        <taxon>asterids</taxon>
        <taxon>lamiids</taxon>
        <taxon>Gentianales</taxon>
        <taxon>Rubiaceae</taxon>
        <taxon>Cinchonoideae</taxon>
        <taxon>Cinchoneae</taxon>
        <taxon>Cinchona</taxon>
    </lineage>
</organism>
<dbReference type="Proteomes" id="UP001630127">
    <property type="component" value="Unassembled WGS sequence"/>
</dbReference>
<dbReference type="PANTHER" id="PTHR35480:SF1">
    <property type="entry name" value="MATERNAL EFFECT EMBRYO ARREST 22"/>
    <property type="match status" value="1"/>
</dbReference>
<feature type="compositionally biased region" description="Basic and acidic residues" evidence="1">
    <location>
        <begin position="585"/>
        <end position="601"/>
    </location>
</feature>
<feature type="region of interest" description="Disordered" evidence="1">
    <location>
        <begin position="579"/>
        <end position="601"/>
    </location>
</feature>